<feature type="domain" description="SsuA/THI5-like" evidence="2">
    <location>
        <begin position="143"/>
        <end position="280"/>
    </location>
</feature>
<proteinExistence type="predicted"/>
<evidence type="ECO:0000313" key="3">
    <source>
        <dbReference type="EMBL" id="QHN35509.1"/>
    </source>
</evidence>
<evidence type="ECO:0000259" key="2">
    <source>
        <dbReference type="Pfam" id="PF09084"/>
    </source>
</evidence>
<dbReference type="PANTHER" id="PTHR30024:SF45">
    <property type="entry name" value="ABC TRANSPORTER SUBSTRATE-BINDING PROTEIN"/>
    <property type="match status" value="1"/>
</dbReference>
<dbReference type="Gene3D" id="3.40.190.10">
    <property type="entry name" value="Periplasmic binding protein-like II"/>
    <property type="match status" value="2"/>
</dbReference>
<keyword evidence="1" id="KW-0732">Signal</keyword>
<dbReference type="SUPFAM" id="SSF53850">
    <property type="entry name" value="Periplasmic binding protein-like II"/>
    <property type="match status" value="1"/>
</dbReference>
<sequence>MAPTKFRHARFAVVAAVSAVLSGTVAGCSLESTGDDGGDAITVVVGYQSKTINTVTAGTLLRAEGHFEKRLDELSSKTGKRYTVTWQDYDTGAPITTGMIAGKIDIGSMGDYPLLINGSRASANDSTRTEMLSITGSSPRGALNMVVVPKDSSFTTLADLRGKQISASVGSAGHGTLVQALDRIGIDPVAGVSVTNQQPQVGASALESGKVDALAQFVAWPGLLVFQNKARLLYDGAELGVPTLHGVVAGSRFAARHPDVVESFLRAQLDATQSLVADPLGAAQKVADGSGLPPEVVYMYNGPAGTDFNPALKPSLIAALKGDKPYLKSIGSFERDLDIDEFVNDEPLRRAVADSGQDYEAALVARTNELTIKGRDSLCNREVNSSSAAELWLAGDARTQPAADPTCLLKAVRAARDNGHTVRAAYIVDPRLGTRWFADKAVWLREGDRFFAFTTADSAAAYGSEHPGAVPVTYEAAIGQVAR</sequence>
<keyword evidence="4" id="KW-1185">Reference proteome</keyword>
<dbReference type="Proteomes" id="UP001059836">
    <property type="component" value="Chromosome"/>
</dbReference>
<feature type="chain" id="PRO_5046916386" evidence="1">
    <location>
        <begin position="27"/>
        <end position="483"/>
    </location>
</feature>
<dbReference type="InterPro" id="IPR015168">
    <property type="entry name" value="SsuA/THI5"/>
</dbReference>
<protein>
    <submittedName>
        <fullName evidence="3">ABC transporter substrate-binding protein</fullName>
    </submittedName>
</protein>
<feature type="signal peptide" evidence="1">
    <location>
        <begin position="1"/>
        <end position="26"/>
    </location>
</feature>
<evidence type="ECO:0000313" key="4">
    <source>
        <dbReference type="Proteomes" id="UP001059836"/>
    </source>
</evidence>
<dbReference type="PROSITE" id="PS51257">
    <property type="entry name" value="PROKAR_LIPOPROTEIN"/>
    <property type="match status" value="1"/>
</dbReference>
<name>A0ABX6II09_9ACTN</name>
<evidence type="ECO:0000256" key="1">
    <source>
        <dbReference type="SAM" id="SignalP"/>
    </source>
</evidence>
<accession>A0ABX6II09</accession>
<gene>
    <name evidence="3" type="ORF">GII31_12085</name>
</gene>
<organism evidence="3 4">
    <name type="scientific">Gordonia pseudamarae</name>
    <dbReference type="NCBI Taxonomy" id="2831662"/>
    <lineage>
        <taxon>Bacteria</taxon>
        <taxon>Bacillati</taxon>
        <taxon>Actinomycetota</taxon>
        <taxon>Actinomycetes</taxon>
        <taxon>Mycobacteriales</taxon>
        <taxon>Gordoniaceae</taxon>
        <taxon>Gordonia</taxon>
    </lineage>
</organism>
<dbReference type="RefSeq" id="WP_213243379.1">
    <property type="nucleotide sequence ID" value="NZ_CP045806.1"/>
</dbReference>
<dbReference type="PANTHER" id="PTHR30024">
    <property type="entry name" value="ALIPHATIC SULFONATES-BINDING PROTEIN-RELATED"/>
    <property type="match status" value="1"/>
</dbReference>
<reference evidence="3" key="1">
    <citation type="journal article" date="2021" name="Nat. Microbiol.">
        <title>Cocultivation of an ultrasmall environmental parasitic bacterium with lytic ability against bacteria associated with wastewater foams.</title>
        <authorList>
            <person name="Batinovic S."/>
            <person name="Rose J.J.A."/>
            <person name="Ratcliffe J."/>
            <person name="Seviour R.J."/>
            <person name="Petrovski S."/>
        </authorList>
    </citation>
    <scope>NUCLEOTIDE SEQUENCE</scope>
    <source>
        <strain evidence="3">CON9</strain>
    </source>
</reference>
<dbReference type="Pfam" id="PF09084">
    <property type="entry name" value="NMT1"/>
    <property type="match status" value="1"/>
</dbReference>
<dbReference type="EMBL" id="CP045809">
    <property type="protein sequence ID" value="QHN35509.1"/>
    <property type="molecule type" value="Genomic_DNA"/>
</dbReference>